<gene>
    <name evidence="1" type="ORF">FHR21_001413</name>
</gene>
<dbReference type="Proteomes" id="UP000537161">
    <property type="component" value="Unassembled WGS sequence"/>
</dbReference>
<keyword evidence="2" id="KW-1185">Reference proteome</keyword>
<dbReference type="GO" id="GO:0016787">
    <property type="term" value="F:hydrolase activity"/>
    <property type="evidence" value="ECO:0007669"/>
    <property type="project" value="InterPro"/>
</dbReference>
<comment type="caution">
    <text evidence="1">The sequence shown here is derived from an EMBL/GenBank/DDBJ whole genome shotgun (WGS) entry which is preliminary data.</text>
</comment>
<protein>
    <recommendedName>
        <fullName evidence="3">Esterase</fullName>
    </recommendedName>
</protein>
<reference evidence="1 2" key="1">
    <citation type="submission" date="2020-08" db="EMBL/GenBank/DDBJ databases">
        <title>Genomic Encyclopedia of Type Strains, Phase IV (KMG-IV): sequencing the most valuable type-strain genomes for metagenomic binning, comparative biology and taxonomic classification.</title>
        <authorList>
            <person name="Goeker M."/>
        </authorList>
    </citation>
    <scope>NUCLEOTIDE SEQUENCE [LARGE SCALE GENOMIC DNA]</scope>
    <source>
        <strain evidence="1 2">DSM 27163</strain>
    </source>
</reference>
<dbReference type="Pfam" id="PF06821">
    <property type="entry name" value="Ser_hydrolase"/>
    <property type="match status" value="1"/>
</dbReference>
<organism evidence="1 2">
    <name type="scientific">Sphingopyxis panaciterrulae</name>
    <dbReference type="NCBI Taxonomy" id="462372"/>
    <lineage>
        <taxon>Bacteria</taxon>
        <taxon>Pseudomonadati</taxon>
        <taxon>Pseudomonadota</taxon>
        <taxon>Alphaproteobacteria</taxon>
        <taxon>Sphingomonadales</taxon>
        <taxon>Sphingomonadaceae</taxon>
        <taxon>Sphingopyxis</taxon>
    </lineage>
</organism>
<dbReference type="RefSeq" id="WP_184096668.1">
    <property type="nucleotide sequence ID" value="NZ_JACIJH010000003.1"/>
</dbReference>
<dbReference type="SUPFAM" id="SSF53474">
    <property type="entry name" value="alpha/beta-Hydrolases"/>
    <property type="match status" value="1"/>
</dbReference>
<dbReference type="InterPro" id="IPR010662">
    <property type="entry name" value="RBBP9/YdeN"/>
</dbReference>
<proteinExistence type="predicted"/>
<name>A0A7W9B565_9SPHN</name>
<accession>A0A7W9B565</accession>
<dbReference type="AlphaFoldDB" id="A0A7W9B565"/>
<dbReference type="EMBL" id="JACIJH010000003">
    <property type="protein sequence ID" value="MBB5706069.1"/>
    <property type="molecule type" value="Genomic_DNA"/>
</dbReference>
<evidence type="ECO:0000313" key="1">
    <source>
        <dbReference type="EMBL" id="MBB5706069.1"/>
    </source>
</evidence>
<evidence type="ECO:0000313" key="2">
    <source>
        <dbReference type="Proteomes" id="UP000537161"/>
    </source>
</evidence>
<evidence type="ECO:0008006" key="3">
    <source>
        <dbReference type="Google" id="ProtNLM"/>
    </source>
</evidence>
<dbReference type="InterPro" id="IPR029058">
    <property type="entry name" value="AB_hydrolase_fold"/>
</dbReference>
<dbReference type="Gene3D" id="3.40.50.1820">
    <property type="entry name" value="alpha/beta hydrolase"/>
    <property type="match status" value="1"/>
</dbReference>
<sequence length="229" mass="25417">MHASSIHHKILTIPGLHNSGPTHWQSLWERKFPDSERVDLGAWDDPDQGEWVARIADAIDAESAPVLVAAHSLGCHAFAHWFAQAGGIARARIAGALLVAPPDLARLPERGRLKSFTAAPMLMPRQTFIAVASENDPYAATAHVWRLSRQWGARFVNAGPFGHINADSALGDWPYGQYLLASLQPAPPPALANERLWARSGDWPHRFARRDPRFGYQARSDYQEGVQRR</sequence>